<evidence type="ECO:0000256" key="1">
    <source>
        <dbReference type="SAM" id="MobiDB-lite"/>
    </source>
</evidence>
<comment type="caution">
    <text evidence="2">The sequence shown here is derived from an EMBL/GenBank/DDBJ whole genome shotgun (WGS) entry which is preliminary data.</text>
</comment>
<sequence>MQPSKRREEEEEEEREKNGENVGDFITRDISISRAEEDIFRMEVRRRKSRGSRGLRTPSAILLATNDSCGLFVSLQKEHHQFDSFLNSPQTRWSPSIPPHTLSTTSDTM</sequence>
<evidence type="ECO:0000313" key="3">
    <source>
        <dbReference type="Proteomes" id="UP000614350"/>
    </source>
</evidence>
<evidence type="ECO:0000313" key="2">
    <source>
        <dbReference type="EMBL" id="KAF7385010.1"/>
    </source>
</evidence>
<feature type="region of interest" description="Disordered" evidence="1">
    <location>
        <begin position="1"/>
        <end position="22"/>
    </location>
</feature>
<organism evidence="2 3">
    <name type="scientific">Vespula vulgaris</name>
    <name type="common">Yellow jacket</name>
    <name type="synonym">Wasp</name>
    <dbReference type="NCBI Taxonomy" id="7454"/>
    <lineage>
        <taxon>Eukaryota</taxon>
        <taxon>Metazoa</taxon>
        <taxon>Ecdysozoa</taxon>
        <taxon>Arthropoda</taxon>
        <taxon>Hexapoda</taxon>
        <taxon>Insecta</taxon>
        <taxon>Pterygota</taxon>
        <taxon>Neoptera</taxon>
        <taxon>Endopterygota</taxon>
        <taxon>Hymenoptera</taxon>
        <taxon>Apocrita</taxon>
        <taxon>Aculeata</taxon>
        <taxon>Vespoidea</taxon>
        <taxon>Vespidae</taxon>
        <taxon>Vespinae</taxon>
        <taxon>Vespula</taxon>
    </lineage>
</organism>
<reference evidence="2" key="1">
    <citation type="journal article" date="2020" name="G3 (Bethesda)">
        <title>High-Quality Assemblies for Three Invasive Social Wasps from the &lt;i&gt;Vespula&lt;/i&gt; Genus.</title>
        <authorList>
            <person name="Harrop T.W.R."/>
            <person name="Guhlin J."/>
            <person name="McLaughlin G.M."/>
            <person name="Permina E."/>
            <person name="Stockwell P."/>
            <person name="Gilligan J."/>
            <person name="Le Lec M.F."/>
            <person name="Gruber M.A.M."/>
            <person name="Quinn O."/>
            <person name="Lovegrove M."/>
            <person name="Duncan E.J."/>
            <person name="Remnant E.J."/>
            <person name="Van Eeckhoven J."/>
            <person name="Graham B."/>
            <person name="Knapp R.A."/>
            <person name="Langford K.W."/>
            <person name="Kronenberg Z."/>
            <person name="Press M.O."/>
            <person name="Eacker S.M."/>
            <person name="Wilson-Rankin E.E."/>
            <person name="Purcell J."/>
            <person name="Lester P.J."/>
            <person name="Dearden P.K."/>
        </authorList>
    </citation>
    <scope>NUCLEOTIDE SEQUENCE</scope>
    <source>
        <strain evidence="2">Marl-1</strain>
    </source>
</reference>
<accession>A0A834MUK3</accession>
<dbReference type="EMBL" id="JACSEA010000015">
    <property type="protein sequence ID" value="KAF7385010.1"/>
    <property type="molecule type" value="Genomic_DNA"/>
</dbReference>
<proteinExistence type="predicted"/>
<feature type="region of interest" description="Disordered" evidence="1">
    <location>
        <begin position="90"/>
        <end position="109"/>
    </location>
</feature>
<dbReference type="AlphaFoldDB" id="A0A834MUK3"/>
<gene>
    <name evidence="2" type="ORF">HZH66_012096</name>
</gene>
<name>A0A834MUK3_VESVU</name>
<keyword evidence="3" id="KW-1185">Reference proteome</keyword>
<dbReference type="Proteomes" id="UP000614350">
    <property type="component" value="Unassembled WGS sequence"/>
</dbReference>
<protein>
    <submittedName>
        <fullName evidence="2">Uncharacterized protein</fullName>
    </submittedName>
</protein>